<dbReference type="PANTHER" id="PTHR21493:SF9">
    <property type="entry name" value="GOLGI TRANSPORT PROTEIN 1-RELATED"/>
    <property type="match status" value="1"/>
</dbReference>
<evidence type="ECO:0000313" key="9">
    <source>
        <dbReference type="EMBL" id="KVH91901.1"/>
    </source>
</evidence>
<feature type="compositionally biased region" description="Polar residues" evidence="7">
    <location>
        <begin position="1"/>
        <end position="16"/>
    </location>
</feature>
<dbReference type="InterPro" id="IPR007305">
    <property type="entry name" value="Vesicle_transpt_Got1/SFT2"/>
</dbReference>
<keyword evidence="10" id="KW-1185">Reference proteome</keyword>
<evidence type="ECO:0000256" key="7">
    <source>
        <dbReference type="SAM" id="MobiDB-lite"/>
    </source>
</evidence>
<evidence type="ECO:0000256" key="3">
    <source>
        <dbReference type="ARBA" id="ARBA00022989"/>
    </source>
</evidence>
<gene>
    <name evidence="9" type="ORF">Ccrd_006072</name>
</gene>
<dbReference type="PANTHER" id="PTHR21493">
    <property type="entry name" value="CGI-141-RELATED/LIPASE CONTAINING PROTEIN"/>
    <property type="match status" value="1"/>
</dbReference>
<dbReference type="GO" id="GO:0000139">
    <property type="term" value="C:Golgi membrane"/>
    <property type="evidence" value="ECO:0007669"/>
    <property type="project" value="UniProtKB-SubCell"/>
</dbReference>
<evidence type="ECO:0000313" key="10">
    <source>
        <dbReference type="Proteomes" id="UP000243975"/>
    </source>
</evidence>
<reference evidence="9 10" key="1">
    <citation type="journal article" date="2016" name="Sci. Rep.">
        <title>The genome sequence of the outbreeding globe artichoke constructed de novo incorporating a phase-aware low-pass sequencing strategy of F1 progeny.</title>
        <authorList>
            <person name="Scaglione D."/>
            <person name="Reyes-Chin-Wo S."/>
            <person name="Acquadro A."/>
            <person name="Froenicke L."/>
            <person name="Portis E."/>
            <person name="Beitel C."/>
            <person name="Tirone M."/>
            <person name="Mauro R."/>
            <person name="Lo Monaco A."/>
            <person name="Mauromicale G."/>
            <person name="Faccioli P."/>
            <person name="Cattivelli L."/>
            <person name="Rieseberg L."/>
            <person name="Michelmore R."/>
            <person name="Lanteri S."/>
        </authorList>
    </citation>
    <scope>NUCLEOTIDE SEQUENCE [LARGE SCALE GENOMIC DNA]</scope>
    <source>
        <strain evidence="9">2C</strain>
    </source>
</reference>
<feature type="transmembrane region" description="Helical" evidence="8">
    <location>
        <begin position="78"/>
        <end position="96"/>
    </location>
</feature>
<name>A0A118JUP5_CYNCS</name>
<dbReference type="Gramene" id="KVH91901">
    <property type="protein sequence ID" value="KVH91901"/>
    <property type="gene ID" value="Ccrd_006072"/>
</dbReference>
<protein>
    <submittedName>
        <fullName evidence="9">Vesicle transport protein, Got1/SFT2-like protein</fullName>
    </submittedName>
</protein>
<dbReference type="GO" id="GO:0005829">
    <property type="term" value="C:cytosol"/>
    <property type="evidence" value="ECO:0007669"/>
    <property type="project" value="GOC"/>
</dbReference>
<evidence type="ECO:0000256" key="4">
    <source>
        <dbReference type="ARBA" id="ARBA00023034"/>
    </source>
</evidence>
<dbReference type="GO" id="GO:0042147">
    <property type="term" value="P:retrograde transport, endosome to Golgi"/>
    <property type="evidence" value="ECO:0007669"/>
    <property type="project" value="InterPro"/>
</dbReference>
<keyword evidence="2 8" id="KW-0812">Transmembrane</keyword>
<dbReference type="AlphaFoldDB" id="A0A118JUP5"/>
<dbReference type="Pfam" id="PF04178">
    <property type="entry name" value="Got1"/>
    <property type="match status" value="1"/>
</dbReference>
<evidence type="ECO:0000256" key="8">
    <source>
        <dbReference type="SAM" id="Phobius"/>
    </source>
</evidence>
<dbReference type="GO" id="GO:0006888">
    <property type="term" value="P:endoplasmic reticulum to Golgi vesicle-mediated transport"/>
    <property type="evidence" value="ECO:0007669"/>
    <property type="project" value="InterPro"/>
</dbReference>
<evidence type="ECO:0000256" key="2">
    <source>
        <dbReference type="ARBA" id="ARBA00022692"/>
    </source>
</evidence>
<organism evidence="9 10">
    <name type="scientific">Cynara cardunculus var. scolymus</name>
    <name type="common">Globe artichoke</name>
    <name type="synonym">Cynara scolymus</name>
    <dbReference type="NCBI Taxonomy" id="59895"/>
    <lineage>
        <taxon>Eukaryota</taxon>
        <taxon>Viridiplantae</taxon>
        <taxon>Streptophyta</taxon>
        <taxon>Embryophyta</taxon>
        <taxon>Tracheophyta</taxon>
        <taxon>Spermatophyta</taxon>
        <taxon>Magnoliopsida</taxon>
        <taxon>eudicotyledons</taxon>
        <taxon>Gunneridae</taxon>
        <taxon>Pentapetalae</taxon>
        <taxon>asterids</taxon>
        <taxon>campanulids</taxon>
        <taxon>Asterales</taxon>
        <taxon>Asteraceae</taxon>
        <taxon>Carduoideae</taxon>
        <taxon>Cardueae</taxon>
        <taxon>Carduinae</taxon>
        <taxon>Cynara</taxon>
    </lineage>
</organism>
<comment type="caution">
    <text evidence="9">The sequence shown here is derived from an EMBL/GenBank/DDBJ whole genome shotgun (WGS) entry which is preliminary data.</text>
</comment>
<feature type="region of interest" description="Disordered" evidence="7">
    <location>
        <begin position="1"/>
        <end position="20"/>
    </location>
</feature>
<dbReference type="STRING" id="59895.A0A118JUP5"/>
<comment type="similarity">
    <text evidence="6">Belongs to the GOT1 family.</text>
</comment>
<evidence type="ECO:0000256" key="5">
    <source>
        <dbReference type="ARBA" id="ARBA00023136"/>
    </source>
</evidence>
<comment type="subcellular location">
    <subcellularLocation>
        <location evidence="1">Golgi apparatus membrane</location>
        <topology evidence="1">Multi-pass membrane protein</topology>
    </subcellularLocation>
</comment>
<evidence type="ECO:0000256" key="1">
    <source>
        <dbReference type="ARBA" id="ARBA00004653"/>
    </source>
</evidence>
<sequence>MKLNNKNASFSFSPSSHTKHTHNSAIIRSTCSTEAKFSLLAVFLSQILFISGVVMTIGVKSSLQFFMKRSNFKGTISFGIGFFFVIIGWPVIGMALEAYGSRTSSSAEAGSPRTSDPVLSISSSNITGLQTATF</sequence>
<dbReference type="Proteomes" id="UP000243975">
    <property type="component" value="Unassembled WGS sequence"/>
</dbReference>
<dbReference type="InterPro" id="IPR045176">
    <property type="entry name" value="Got1"/>
</dbReference>
<feature type="transmembrane region" description="Helical" evidence="8">
    <location>
        <begin position="37"/>
        <end position="58"/>
    </location>
</feature>
<dbReference type="EMBL" id="LEKV01004898">
    <property type="protein sequence ID" value="KVH91901.1"/>
    <property type="molecule type" value="Genomic_DNA"/>
</dbReference>
<evidence type="ECO:0000256" key="6">
    <source>
        <dbReference type="ARBA" id="ARBA00025799"/>
    </source>
</evidence>
<keyword evidence="5 8" id="KW-0472">Membrane</keyword>
<accession>A0A118JUP5</accession>
<keyword evidence="4" id="KW-0333">Golgi apparatus</keyword>
<keyword evidence="3 8" id="KW-1133">Transmembrane helix</keyword>
<proteinExistence type="inferred from homology"/>